<dbReference type="EMBL" id="JH126401">
    <property type="protein sequence ID" value="EGX92371.1"/>
    <property type="molecule type" value="Genomic_DNA"/>
</dbReference>
<feature type="region of interest" description="Disordered" evidence="1">
    <location>
        <begin position="289"/>
        <end position="312"/>
    </location>
</feature>
<evidence type="ECO:0008006" key="4">
    <source>
        <dbReference type="Google" id="ProtNLM"/>
    </source>
</evidence>
<sequence length="312" mass="35600">MARTKATKRKSTEPPLVTVTRFYLPLDQEWPMWDLMPDLYHAEKKVYAGPLEVVEGTGGLRVGRMIDNPEQAAYFIEWRELEYFKRFQSSPACTEFLRQLPESRAAASAVSNISSQLEHLGLDDASGSSTETSRFLFLKPAFYARSPIDGVMTFTAFLLPEIMDSSALRQLHDLLGNMPSGPRVSYDSNARWPPDLALGFSVLEEDRWAQNSFGAQPRNDSCGRAIFCHVFLWSNRYREPLKQEQAAAADLTTQKMRQKQIAKIMPPAIAYVQERWNLRMIPHFWTADNETESEDDTSQSSECTRVTSTIRR</sequence>
<name>G3JGF4_CORMM</name>
<keyword evidence="3" id="KW-1185">Reference proteome</keyword>
<dbReference type="AlphaFoldDB" id="G3JGF4"/>
<dbReference type="KEGG" id="cmt:CCM_03744"/>
<dbReference type="STRING" id="983644.G3JGF4"/>
<reference evidence="2 3" key="1">
    <citation type="journal article" date="2011" name="Genome Biol.">
        <title>Genome sequence of the insect pathogenic fungus Cordyceps militaris, a valued traditional Chinese medicine.</title>
        <authorList>
            <person name="Zheng P."/>
            <person name="Xia Y."/>
            <person name="Xiao G."/>
            <person name="Xiong C."/>
            <person name="Hu X."/>
            <person name="Zhang S."/>
            <person name="Zheng H."/>
            <person name="Huang Y."/>
            <person name="Zhou Y."/>
            <person name="Wang S."/>
            <person name="Zhao G.P."/>
            <person name="Liu X."/>
            <person name="St Leger R.J."/>
            <person name="Wang C."/>
        </authorList>
    </citation>
    <scope>NUCLEOTIDE SEQUENCE [LARGE SCALE GENOMIC DNA]</scope>
    <source>
        <strain evidence="2 3">CM01</strain>
    </source>
</reference>
<dbReference type="HOGENOM" id="CLU_075851_0_0_1"/>
<evidence type="ECO:0000313" key="2">
    <source>
        <dbReference type="EMBL" id="EGX92371.1"/>
    </source>
</evidence>
<evidence type="ECO:0000313" key="3">
    <source>
        <dbReference type="Proteomes" id="UP000001610"/>
    </source>
</evidence>
<dbReference type="GeneID" id="18165767"/>
<evidence type="ECO:0000256" key="1">
    <source>
        <dbReference type="SAM" id="MobiDB-lite"/>
    </source>
</evidence>
<dbReference type="VEuPathDB" id="FungiDB:CCM_03744"/>
<dbReference type="OrthoDB" id="5142818at2759"/>
<protein>
    <recommendedName>
        <fullName evidence="4">ABM domain-containing protein</fullName>
    </recommendedName>
</protein>
<dbReference type="RefSeq" id="XP_006668955.1">
    <property type="nucleotide sequence ID" value="XM_006668892.1"/>
</dbReference>
<proteinExistence type="predicted"/>
<accession>G3JGF4</accession>
<gene>
    <name evidence="2" type="ORF">CCM_03744</name>
</gene>
<dbReference type="InParanoid" id="G3JGF4"/>
<dbReference type="Proteomes" id="UP000001610">
    <property type="component" value="Unassembled WGS sequence"/>
</dbReference>
<dbReference type="OMA" id="AWVQERW"/>
<organism evidence="2 3">
    <name type="scientific">Cordyceps militaris (strain CM01)</name>
    <name type="common">Caterpillar fungus</name>
    <dbReference type="NCBI Taxonomy" id="983644"/>
    <lineage>
        <taxon>Eukaryota</taxon>
        <taxon>Fungi</taxon>
        <taxon>Dikarya</taxon>
        <taxon>Ascomycota</taxon>
        <taxon>Pezizomycotina</taxon>
        <taxon>Sordariomycetes</taxon>
        <taxon>Hypocreomycetidae</taxon>
        <taxon>Hypocreales</taxon>
        <taxon>Cordycipitaceae</taxon>
        <taxon>Cordyceps</taxon>
    </lineage>
</organism>
<dbReference type="eggNOG" id="ENOG502RB41">
    <property type="taxonomic scope" value="Eukaryota"/>
</dbReference>